<comment type="caution">
    <text evidence="2">The sequence shown here is derived from an EMBL/GenBank/DDBJ whole genome shotgun (WGS) entry which is preliminary data.</text>
</comment>
<feature type="compositionally biased region" description="Basic and acidic residues" evidence="1">
    <location>
        <begin position="132"/>
        <end position="142"/>
    </location>
</feature>
<evidence type="ECO:0000313" key="3">
    <source>
        <dbReference type="Proteomes" id="UP000727407"/>
    </source>
</evidence>
<evidence type="ECO:0000313" key="2">
    <source>
        <dbReference type="EMBL" id="KAF5909975.1"/>
    </source>
</evidence>
<organism evidence="2 3">
    <name type="scientific">Clarias magur</name>
    <name type="common">Asian catfish</name>
    <name type="synonym">Macropteronotus magur</name>
    <dbReference type="NCBI Taxonomy" id="1594786"/>
    <lineage>
        <taxon>Eukaryota</taxon>
        <taxon>Metazoa</taxon>
        <taxon>Chordata</taxon>
        <taxon>Craniata</taxon>
        <taxon>Vertebrata</taxon>
        <taxon>Euteleostomi</taxon>
        <taxon>Actinopterygii</taxon>
        <taxon>Neopterygii</taxon>
        <taxon>Teleostei</taxon>
        <taxon>Ostariophysi</taxon>
        <taxon>Siluriformes</taxon>
        <taxon>Clariidae</taxon>
        <taxon>Clarias</taxon>
    </lineage>
</organism>
<name>A0A8J4XH81_CLAMG</name>
<proteinExistence type="predicted"/>
<sequence length="192" mass="21620">MTSSLLALLSYPGQRWPDWMSGSWLCSDDPAFNRNMPFSPLQETLKIPPSAAGGPSCQYKLQHFSCMTKTFHSLDSVNDFYIIFATRSRFSHCSGARHTEQRSVNDFISDEPLLTDDLPGGKRVRTTGTSTEAHEAAERPTERLQIAPGSETGRRYSRSRTTLLAHVHPSVLSPLSYTHTMRYCIVFILFTE</sequence>
<reference evidence="2" key="1">
    <citation type="submission" date="2020-07" db="EMBL/GenBank/DDBJ databases">
        <title>Clarias magur genome sequencing, assembly and annotation.</title>
        <authorList>
            <person name="Kushwaha B."/>
            <person name="Kumar R."/>
            <person name="Das P."/>
            <person name="Joshi C.G."/>
            <person name="Kumar D."/>
            <person name="Nagpure N.S."/>
            <person name="Pandey M."/>
            <person name="Agarwal S."/>
            <person name="Srivastava S."/>
            <person name="Singh M."/>
            <person name="Sahoo L."/>
            <person name="Jayasankar P."/>
            <person name="Meher P.K."/>
            <person name="Koringa P.G."/>
            <person name="Iquebal M.A."/>
            <person name="Das S.P."/>
            <person name="Bit A."/>
            <person name="Patnaik S."/>
            <person name="Patel N."/>
            <person name="Shah T.M."/>
            <person name="Hinsu A."/>
            <person name="Jena J.K."/>
        </authorList>
    </citation>
    <scope>NUCLEOTIDE SEQUENCE</scope>
    <source>
        <strain evidence="2">CIFAMagur01</strain>
        <tissue evidence="2">Testis</tissue>
    </source>
</reference>
<dbReference type="AlphaFoldDB" id="A0A8J4XH81"/>
<keyword evidence="3" id="KW-1185">Reference proteome</keyword>
<protein>
    <submittedName>
        <fullName evidence="2">Uncharacterized protein</fullName>
    </submittedName>
</protein>
<evidence type="ECO:0000256" key="1">
    <source>
        <dbReference type="SAM" id="MobiDB-lite"/>
    </source>
</evidence>
<accession>A0A8J4XH81</accession>
<gene>
    <name evidence="2" type="ORF">DAT39_000029</name>
</gene>
<dbReference type="Proteomes" id="UP000727407">
    <property type="component" value="Unassembled WGS sequence"/>
</dbReference>
<dbReference type="EMBL" id="QNUK01000001">
    <property type="protein sequence ID" value="KAF5909975.1"/>
    <property type="molecule type" value="Genomic_DNA"/>
</dbReference>
<feature type="region of interest" description="Disordered" evidence="1">
    <location>
        <begin position="118"/>
        <end position="157"/>
    </location>
</feature>